<protein>
    <submittedName>
        <fullName evidence="2">Uncharacterized protein</fullName>
    </submittedName>
</protein>
<reference evidence="2 3" key="1">
    <citation type="submission" date="2008-07" db="EMBL/GenBank/DDBJ databases">
        <authorList>
            <person name="Tandeau de Marsac N."/>
            <person name="Ferriera S."/>
            <person name="Johnson J."/>
            <person name="Kravitz S."/>
            <person name="Beeson K."/>
            <person name="Sutton G."/>
            <person name="Rogers Y.-H."/>
            <person name="Friedman R."/>
            <person name="Frazier M."/>
            <person name="Venter J.C."/>
        </authorList>
    </citation>
    <scope>NUCLEOTIDE SEQUENCE [LARGE SCALE GENOMIC DNA]</scope>
    <source>
        <strain evidence="2 3">PCC 7420</strain>
    </source>
</reference>
<feature type="region of interest" description="Disordered" evidence="1">
    <location>
        <begin position="1"/>
        <end position="28"/>
    </location>
</feature>
<evidence type="ECO:0000313" key="3">
    <source>
        <dbReference type="Proteomes" id="UP000003835"/>
    </source>
</evidence>
<keyword evidence="3" id="KW-1185">Reference proteome</keyword>
<dbReference type="EMBL" id="DS989845">
    <property type="protein sequence ID" value="EDX76973.1"/>
    <property type="molecule type" value="Genomic_DNA"/>
</dbReference>
<evidence type="ECO:0000313" key="2">
    <source>
        <dbReference type="EMBL" id="EDX76973.1"/>
    </source>
</evidence>
<gene>
    <name evidence="2" type="ORF">MC7420_1976</name>
</gene>
<dbReference type="AlphaFoldDB" id="B4VMC6"/>
<dbReference type="Proteomes" id="UP000003835">
    <property type="component" value="Unassembled WGS sequence"/>
</dbReference>
<dbReference type="STRING" id="118168.MC7420_1976"/>
<organism evidence="2 3">
    <name type="scientific">Coleofasciculus chthonoplastes PCC 7420</name>
    <dbReference type="NCBI Taxonomy" id="118168"/>
    <lineage>
        <taxon>Bacteria</taxon>
        <taxon>Bacillati</taxon>
        <taxon>Cyanobacteriota</taxon>
        <taxon>Cyanophyceae</taxon>
        <taxon>Coleofasciculales</taxon>
        <taxon>Coleofasciculaceae</taxon>
        <taxon>Coleofasciculus</taxon>
    </lineage>
</organism>
<dbReference type="HOGENOM" id="CLU_3232183_0_0_3"/>
<evidence type="ECO:0000256" key="1">
    <source>
        <dbReference type="SAM" id="MobiDB-lite"/>
    </source>
</evidence>
<sequence>MNSPPSVQKKRSNIWSPPFEGGRKGDQKKGLGLISIFLDGVKS</sequence>
<accession>B4VMC6</accession>
<proteinExistence type="predicted"/>
<name>B4VMC6_9CYAN</name>